<feature type="compositionally biased region" description="Low complexity" evidence="1">
    <location>
        <begin position="41"/>
        <end position="68"/>
    </location>
</feature>
<feature type="transmembrane region" description="Helical" evidence="2">
    <location>
        <begin position="218"/>
        <end position="236"/>
    </location>
</feature>
<dbReference type="PANTHER" id="PTHR35711">
    <property type="entry name" value="EXPRESSED PROTEIN"/>
    <property type="match status" value="1"/>
</dbReference>
<name>A0A6P8X2Q9_DROAB</name>
<evidence type="ECO:0000256" key="3">
    <source>
        <dbReference type="SAM" id="SignalP"/>
    </source>
</evidence>
<keyword evidence="2" id="KW-0472">Membrane</keyword>
<evidence type="ECO:0000313" key="5">
    <source>
        <dbReference type="RefSeq" id="XP_034106008.1"/>
    </source>
</evidence>
<reference evidence="5" key="1">
    <citation type="submission" date="2025-08" db="UniProtKB">
        <authorList>
            <consortium name="RefSeq"/>
        </authorList>
    </citation>
    <scope>IDENTIFICATION</scope>
    <source>
        <strain evidence="5">15112-1751.03</strain>
        <tissue evidence="5">Whole Adult</tissue>
    </source>
</reference>
<dbReference type="PANTHER" id="PTHR35711:SF1">
    <property type="entry name" value="ECTODERMAL, ISOFORM F"/>
    <property type="match status" value="1"/>
</dbReference>
<dbReference type="AlphaFoldDB" id="A0A6P8X2Q9"/>
<evidence type="ECO:0000313" key="4">
    <source>
        <dbReference type="Proteomes" id="UP000515160"/>
    </source>
</evidence>
<evidence type="ECO:0000256" key="2">
    <source>
        <dbReference type="SAM" id="Phobius"/>
    </source>
</evidence>
<dbReference type="RefSeq" id="XP_034106008.1">
    <property type="nucleotide sequence ID" value="XM_034250117.2"/>
</dbReference>
<feature type="chain" id="PRO_5027806792" evidence="3">
    <location>
        <begin position="30"/>
        <end position="360"/>
    </location>
</feature>
<gene>
    <name evidence="5" type="primary">LOC117569099</name>
</gene>
<keyword evidence="4" id="KW-1185">Reference proteome</keyword>
<keyword evidence="2" id="KW-0812">Transmembrane</keyword>
<accession>A0A6P8X2Q9</accession>
<dbReference type="GeneID" id="117569099"/>
<proteinExistence type="predicted"/>
<feature type="transmembrane region" description="Helical" evidence="2">
    <location>
        <begin position="190"/>
        <end position="211"/>
    </location>
</feature>
<keyword evidence="2" id="KW-1133">Transmembrane helix</keyword>
<keyword evidence="3" id="KW-0732">Signal</keyword>
<feature type="signal peptide" evidence="3">
    <location>
        <begin position="1"/>
        <end position="29"/>
    </location>
</feature>
<feature type="region of interest" description="Disordered" evidence="1">
    <location>
        <begin position="37"/>
        <end position="135"/>
    </location>
</feature>
<feature type="compositionally biased region" description="Acidic residues" evidence="1">
    <location>
        <begin position="69"/>
        <end position="101"/>
    </location>
</feature>
<feature type="region of interest" description="Disordered" evidence="1">
    <location>
        <begin position="265"/>
        <end position="288"/>
    </location>
</feature>
<organism evidence="4 5">
    <name type="scientific">Drosophila albomicans</name>
    <name type="common">Fruit fly</name>
    <dbReference type="NCBI Taxonomy" id="7291"/>
    <lineage>
        <taxon>Eukaryota</taxon>
        <taxon>Metazoa</taxon>
        <taxon>Ecdysozoa</taxon>
        <taxon>Arthropoda</taxon>
        <taxon>Hexapoda</taxon>
        <taxon>Insecta</taxon>
        <taxon>Pterygota</taxon>
        <taxon>Neoptera</taxon>
        <taxon>Endopterygota</taxon>
        <taxon>Diptera</taxon>
        <taxon>Brachycera</taxon>
        <taxon>Muscomorpha</taxon>
        <taxon>Ephydroidea</taxon>
        <taxon>Drosophilidae</taxon>
        <taxon>Drosophila</taxon>
    </lineage>
</organism>
<protein>
    <submittedName>
        <fullName evidence="5">Uncharacterized protein LOC117569099</fullName>
    </submittedName>
</protein>
<evidence type="ECO:0000256" key="1">
    <source>
        <dbReference type="SAM" id="MobiDB-lite"/>
    </source>
</evidence>
<sequence>MLFLTKSSSARRSVLALLLALCCLSSALGAKITKKVEKPPANANNNEDNAETAVEAAVEAAQAAIENAANDDDDDDDDDDEDIVTNDNDDDDDDDDDDDEEEKVKEKVKKQKVKKQADKDAAVATTNNKNEVKPAVDPTDLSVWGMVRTLWSWLRSDLSESLFGDDDEKPAATASAVEGRTFGKIRRLQMALIPIIFKFGVLSAMVAFLVAIGMKSLFLLKVLVVMNALAILGKFLTLKTSLFGSYENAAPSFSYPGWNPHAKESWGPTGLSGSGPASPHHPPPSKEIHLHIHGNAQTQAQLANQVGYNYESSNGWASRSDPYGAYMPTGQYQEQHVEVPNNTDPMSLLPTKYPARSLIR</sequence>
<dbReference type="OrthoDB" id="6611212at2759"/>
<dbReference type="Proteomes" id="UP000515160">
    <property type="component" value="Chromosome 3"/>
</dbReference>